<dbReference type="PROSITE" id="PS01124">
    <property type="entry name" value="HTH_ARAC_FAMILY_2"/>
    <property type="match status" value="1"/>
</dbReference>
<dbReference type="Gene3D" id="1.10.10.60">
    <property type="entry name" value="Homeodomain-like"/>
    <property type="match status" value="1"/>
</dbReference>
<reference evidence="6" key="1">
    <citation type="submission" date="2022-11" db="EMBL/GenBank/DDBJ databases">
        <title>Pseudomonas triclosanedens sp. nov., a triclosan degrader isolated from activated sludge.</title>
        <authorList>
            <person name="Yin Y."/>
            <person name="Lu Z."/>
        </authorList>
    </citation>
    <scope>NUCLEOTIDE SEQUENCE</scope>
    <source>
        <strain evidence="6">ZM23</strain>
    </source>
</reference>
<organism evidence="6 7">
    <name type="scientific">Pseudomonas triclosanedens</name>
    <dbReference type="NCBI Taxonomy" id="2961893"/>
    <lineage>
        <taxon>Bacteria</taxon>
        <taxon>Pseudomonadati</taxon>
        <taxon>Pseudomonadota</taxon>
        <taxon>Gammaproteobacteria</taxon>
        <taxon>Pseudomonadales</taxon>
        <taxon>Pseudomonadaceae</taxon>
        <taxon>Pseudomonas</taxon>
    </lineage>
</organism>
<evidence type="ECO:0000256" key="1">
    <source>
        <dbReference type="ARBA" id="ARBA00023015"/>
    </source>
</evidence>
<dbReference type="Pfam" id="PF01965">
    <property type="entry name" value="DJ-1_PfpI"/>
    <property type="match status" value="1"/>
</dbReference>
<keyword evidence="3" id="KW-0804">Transcription</keyword>
<dbReference type="SUPFAM" id="SSF52317">
    <property type="entry name" value="Class I glutamine amidotransferase-like"/>
    <property type="match status" value="1"/>
</dbReference>
<evidence type="ECO:0000313" key="6">
    <source>
        <dbReference type="EMBL" id="WAI48472.1"/>
    </source>
</evidence>
<accession>A0ABY6ZV63</accession>
<dbReference type="InterPro" id="IPR018060">
    <property type="entry name" value="HTH_AraC"/>
</dbReference>
<evidence type="ECO:0000313" key="7">
    <source>
        <dbReference type="Proteomes" id="UP001163624"/>
    </source>
</evidence>
<dbReference type="PROSITE" id="PS00041">
    <property type="entry name" value="HTH_ARAC_FAMILY_1"/>
    <property type="match status" value="1"/>
</dbReference>
<evidence type="ECO:0000256" key="2">
    <source>
        <dbReference type="ARBA" id="ARBA00023125"/>
    </source>
</evidence>
<dbReference type="InterPro" id="IPR002818">
    <property type="entry name" value="DJ-1/PfpI"/>
</dbReference>
<dbReference type="InterPro" id="IPR029062">
    <property type="entry name" value="Class_I_gatase-like"/>
</dbReference>
<dbReference type="RefSeq" id="WP_254470573.1">
    <property type="nucleotide sequence ID" value="NZ_CP113432.1"/>
</dbReference>
<feature type="domain" description="HTH araC/xylS-type" evidence="5">
    <location>
        <begin position="214"/>
        <end position="312"/>
    </location>
</feature>
<feature type="chain" id="PRO_5045347157" evidence="4">
    <location>
        <begin position="21"/>
        <end position="327"/>
    </location>
</feature>
<gene>
    <name evidence="6" type="ORF">OU419_22330</name>
</gene>
<dbReference type="Pfam" id="PF12833">
    <property type="entry name" value="HTH_18"/>
    <property type="match status" value="1"/>
</dbReference>
<sequence length="327" mass="35846">MFRIALFVCPQTLCSSLGLAMDAFHLANRLAGRRLFEVHRVSASGAAVELSFGRIEVEGDLQLAEQCDLLLIPATGSDVAATIAANQPLLAWLRRSPPRVQLGSLCSSAFLLAEAGVLDGRRATTHWALEETFRERYPQVELDIDALCTDDGGRLCSGGAQAGLDLCLYLIERHAGAALARRAAATLVFEHGRGRQRRFTPLLPDPLPEGSPLAPLLEWLDDNYAQPFDLSALAQRVHCSTRTLLRRFREQLGMTPNDYVQRLRIASAQEALGDPARSLERIASDIGYADRASFARLFKQLCGETPGAFRQRLLGRQAQEIRKGAVA</sequence>
<proteinExistence type="predicted"/>
<name>A0ABY6ZV63_9PSED</name>
<keyword evidence="2" id="KW-0238">DNA-binding</keyword>
<evidence type="ECO:0000256" key="3">
    <source>
        <dbReference type="ARBA" id="ARBA00023163"/>
    </source>
</evidence>
<dbReference type="InterPro" id="IPR009057">
    <property type="entry name" value="Homeodomain-like_sf"/>
</dbReference>
<keyword evidence="1" id="KW-0805">Transcription regulation</keyword>
<dbReference type="SMART" id="SM00342">
    <property type="entry name" value="HTH_ARAC"/>
    <property type="match status" value="1"/>
</dbReference>
<feature type="signal peptide" evidence="4">
    <location>
        <begin position="1"/>
        <end position="20"/>
    </location>
</feature>
<dbReference type="InterPro" id="IPR018062">
    <property type="entry name" value="HTH_AraC-typ_CS"/>
</dbReference>
<dbReference type="PANTHER" id="PTHR43130">
    <property type="entry name" value="ARAC-FAMILY TRANSCRIPTIONAL REGULATOR"/>
    <property type="match status" value="1"/>
</dbReference>
<dbReference type="Proteomes" id="UP001163624">
    <property type="component" value="Chromosome"/>
</dbReference>
<dbReference type="PANTHER" id="PTHR43130:SF3">
    <property type="entry name" value="HTH-TYPE TRANSCRIPTIONAL REGULATOR RV1931C"/>
    <property type="match status" value="1"/>
</dbReference>
<dbReference type="SUPFAM" id="SSF46689">
    <property type="entry name" value="Homeodomain-like"/>
    <property type="match status" value="2"/>
</dbReference>
<protein>
    <submittedName>
        <fullName evidence="6">Helix-turn-helix domain-containing protein</fullName>
    </submittedName>
</protein>
<evidence type="ECO:0000259" key="5">
    <source>
        <dbReference type="PROSITE" id="PS01124"/>
    </source>
</evidence>
<dbReference type="EMBL" id="CP113432">
    <property type="protein sequence ID" value="WAI48472.1"/>
    <property type="molecule type" value="Genomic_DNA"/>
</dbReference>
<keyword evidence="4" id="KW-0732">Signal</keyword>
<keyword evidence="7" id="KW-1185">Reference proteome</keyword>
<dbReference type="Gene3D" id="3.40.50.880">
    <property type="match status" value="1"/>
</dbReference>
<evidence type="ECO:0000256" key="4">
    <source>
        <dbReference type="SAM" id="SignalP"/>
    </source>
</evidence>
<dbReference type="InterPro" id="IPR052158">
    <property type="entry name" value="INH-QAR"/>
</dbReference>